<reference evidence="1" key="1">
    <citation type="submission" date="2020-10" db="EMBL/GenBank/DDBJ databases">
        <authorList>
            <person name="Castelo-Branco R."/>
            <person name="Eusebio N."/>
            <person name="Adriana R."/>
            <person name="Vieira A."/>
            <person name="Brugerolle De Fraissinette N."/>
            <person name="Rezende De Castro R."/>
            <person name="Schneider M.P."/>
            <person name="Vasconcelos V."/>
            <person name="Leao P.N."/>
        </authorList>
    </citation>
    <scope>NUCLEOTIDE SEQUENCE</scope>
    <source>
        <strain evidence="1">LEGE 11479</strain>
    </source>
</reference>
<organism evidence="1 2">
    <name type="scientific">Leptolyngbya cf. ectocarpi LEGE 11479</name>
    <dbReference type="NCBI Taxonomy" id="1828722"/>
    <lineage>
        <taxon>Bacteria</taxon>
        <taxon>Bacillati</taxon>
        <taxon>Cyanobacteriota</taxon>
        <taxon>Cyanophyceae</taxon>
        <taxon>Leptolyngbyales</taxon>
        <taxon>Leptolyngbyaceae</taxon>
        <taxon>Leptolyngbya group</taxon>
        <taxon>Leptolyngbya</taxon>
    </lineage>
</organism>
<dbReference type="Proteomes" id="UP000615026">
    <property type="component" value="Unassembled WGS sequence"/>
</dbReference>
<dbReference type="InterPro" id="IPR045397">
    <property type="entry name" value="TumE-like"/>
</dbReference>
<proteinExistence type="predicted"/>
<dbReference type="RefSeq" id="WP_193994552.1">
    <property type="nucleotide sequence ID" value="NZ_JADEXP010000184.1"/>
</dbReference>
<gene>
    <name evidence="1" type="ORF">IQ260_18370</name>
</gene>
<evidence type="ECO:0000313" key="1">
    <source>
        <dbReference type="EMBL" id="MBE9068614.1"/>
    </source>
</evidence>
<dbReference type="NCBIfam" id="NF045777">
    <property type="entry name" value="TumE"/>
    <property type="match status" value="1"/>
</dbReference>
<name>A0A928ZW77_LEPEC</name>
<comment type="caution">
    <text evidence="1">The sequence shown here is derived from an EMBL/GenBank/DDBJ whole genome shotgun (WGS) entry which is preliminary data.</text>
</comment>
<dbReference type="Pfam" id="PF20126">
    <property type="entry name" value="TumE"/>
    <property type="match status" value="1"/>
</dbReference>
<dbReference type="EMBL" id="JADEXP010000184">
    <property type="protein sequence ID" value="MBE9068614.1"/>
    <property type="molecule type" value="Genomic_DNA"/>
</dbReference>
<accession>A0A928ZW77</accession>
<protein>
    <submittedName>
        <fullName evidence="1">Uncharacterized protein</fullName>
    </submittedName>
</protein>
<dbReference type="InterPro" id="IPR054795">
    <property type="entry name" value="TumE"/>
</dbReference>
<keyword evidence="2" id="KW-1185">Reference proteome</keyword>
<dbReference type="AlphaFoldDB" id="A0A928ZW77"/>
<sequence>MRHRLLADYLSRVEQAVASCEGAYVERYVEEILTSERANLRIRIRFERGHLLEINEAIVIAANKLAWLDYRYHCQDDDNRLLFRYDSTPHFPDLPGFPHHKHLPDEVTGGNRPELIAVIGEAKAALGTV</sequence>
<evidence type="ECO:0000313" key="2">
    <source>
        <dbReference type="Proteomes" id="UP000615026"/>
    </source>
</evidence>